<protein>
    <submittedName>
        <fullName evidence="10">ABC transporter permease</fullName>
    </submittedName>
</protein>
<dbReference type="AlphaFoldDB" id="A0AAU7GJ00"/>
<evidence type="ECO:0000313" key="10">
    <source>
        <dbReference type="EMBL" id="XBM50033.1"/>
    </source>
</evidence>
<dbReference type="GO" id="GO:0022857">
    <property type="term" value="F:transmembrane transporter activity"/>
    <property type="evidence" value="ECO:0007669"/>
    <property type="project" value="InterPro"/>
</dbReference>
<evidence type="ECO:0000256" key="9">
    <source>
        <dbReference type="SAM" id="Phobius"/>
    </source>
</evidence>
<dbReference type="GO" id="GO:0005886">
    <property type="term" value="C:plasma membrane"/>
    <property type="evidence" value="ECO:0007669"/>
    <property type="project" value="UniProtKB-SubCell"/>
</dbReference>
<feature type="transmembrane region" description="Helical" evidence="9">
    <location>
        <begin position="98"/>
        <end position="122"/>
    </location>
</feature>
<proteinExistence type="predicted"/>
<keyword evidence="2" id="KW-0813">Transport</keyword>
<feature type="transmembrane region" description="Helical" evidence="9">
    <location>
        <begin position="297"/>
        <end position="316"/>
    </location>
</feature>
<evidence type="ECO:0000256" key="4">
    <source>
        <dbReference type="ARBA" id="ARBA00022519"/>
    </source>
</evidence>
<feature type="transmembrane region" description="Helical" evidence="9">
    <location>
        <begin position="166"/>
        <end position="188"/>
    </location>
</feature>
<evidence type="ECO:0000256" key="2">
    <source>
        <dbReference type="ARBA" id="ARBA00022448"/>
    </source>
</evidence>
<keyword evidence="3" id="KW-1003">Cell membrane</keyword>
<evidence type="ECO:0000256" key="6">
    <source>
        <dbReference type="ARBA" id="ARBA00022989"/>
    </source>
</evidence>
<dbReference type="InterPro" id="IPR001851">
    <property type="entry name" value="ABC_transp_permease"/>
</dbReference>
<feature type="transmembrane region" description="Helical" evidence="9">
    <location>
        <begin position="257"/>
        <end position="285"/>
    </location>
</feature>
<gene>
    <name evidence="10" type="ORF">AAME72_09215</name>
</gene>
<keyword evidence="5 9" id="KW-0812">Transmembrane</keyword>
<feature type="region of interest" description="Disordered" evidence="8">
    <location>
        <begin position="325"/>
        <end position="351"/>
    </location>
</feature>
<dbReference type="Pfam" id="PF02653">
    <property type="entry name" value="BPD_transp_2"/>
    <property type="match status" value="1"/>
</dbReference>
<dbReference type="PANTHER" id="PTHR32196">
    <property type="entry name" value="ABC TRANSPORTER PERMEASE PROTEIN YPHD-RELATED-RELATED"/>
    <property type="match status" value="1"/>
</dbReference>
<feature type="transmembrane region" description="Helical" evidence="9">
    <location>
        <begin position="53"/>
        <end position="86"/>
    </location>
</feature>
<evidence type="ECO:0000256" key="1">
    <source>
        <dbReference type="ARBA" id="ARBA00004651"/>
    </source>
</evidence>
<feature type="transmembrane region" description="Helical" evidence="9">
    <location>
        <begin position="128"/>
        <end position="145"/>
    </location>
</feature>
<keyword evidence="6 9" id="KW-1133">Transmembrane helix</keyword>
<feature type="transmembrane region" description="Helical" evidence="9">
    <location>
        <begin position="12"/>
        <end position="33"/>
    </location>
</feature>
<evidence type="ECO:0000256" key="8">
    <source>
        <dbReference type="SAM" id="MobiDB-lite"/>
    </source>
</evidence>
<reference evidence="10" key="1">
    <citation type="submission" date="2024-05" db="EMBL/GenBank/DDBJ databases">
        <title>The Natural Products Discovery Center: Release of the First 8490 Sequenced Strains for Exploring Actinobacteria Biosynthetic Diversity.</title>
        <authorList>
            <person name="Kalkreuter E."/>
            <person name="Kautsar S.A."/>
            <person name="Yang D."/>
            <person name="Bader C.D."/>
            <person name="Teijaro C.N."/>
            <person name="Fluegel L."/>
            <person name="Davis C.M."/>
            <person name="Simpson J.R."/>
            <person name="Lauterbach L."/>
            <person name="Steele A.D."/>
            <person name="Gui C."/>
            <person name="Meng S."/>
            <person name="Li G."/>
            <person name="Viehrig K."/>
            <person name="Ye F."/>
            <person name="Su P."/>
            <person name="Kiefer A.F."/>
            <person name="Nichols A."/>
            <person name="Cepeda A.J."/>
            <person name="Yan W."/>
            <person name="Fan B."/>
            <person name="Jiang Y."/>
            <person name="Adhikari A."/>
            <person name="Zheng C.-J."/>
            <person name="Schuster L."/>
            <person name="Cowan T.M."/>
            <person name="Smanski M.J."/>
            <person name="Chevrette M.G."/>
            <person name="de Carvalho L.P.S."/>
            <person name="Shen B."/>
        </authorList>
    </citation>
    <scope>NUCLEOTIDE SEQUENCE</scope>
    <source>
        <strain evidence="10">NPDC080035</strain>
    </source>
</reference>
<name>A0AAU7GJ00_9MICO</name>
<organism evidence="10">
    <name type="scientific">Leifsonia sp. NPDC080035</name>
    <dbReference type="NCBI Taxonomy" id="3143936"/>
    <lineage>
        <taxon>Bacteria</taxon>
        <taxon>Bacillati</taxon>
        <taxon>Actinomycetota</taxon>
        <taxon>Actinomycetes</taxon>
        <taxon>Micrococcales</taxon>
        <taxon>Microbacteriaceae</taxon>
        <taxon>Leifsonia</taxon>
    </lineage>
</organism>
<feature type="transmembrane region" description="Helical" evidence="9">
    <location>
        <begin position="216"/>
        <end position="236"/>
    </location>
</feature>
<keyword evidence="4" id="KW-0997">Cell inner membrane</keyword>
<dbReference type="CDD" id="cd06579">
    <property type="entry name" value="TM_PBP1_transp_AraH_like"/>
    <property type="match status" value="1"/>
</dbReference>
<accession>A0AAU7GJ00</accession>
<sequence length="351" mass="35218">MAASRGGTALTRFFKTNASGFAIVFVLAVILALTTDTFLTPTNLDSLGRQVSIYAIIAAGQLLVILTGGIDLAVGSVVGLTGIVVAQLVFQTTSGGSVVVGVVVALLAGAFSGLLTGLLVAFLRIPPFIASLGMMGIARGVALLLSGGRTVQPLPDAFEQIAGGDVFGVSNLIIFTIVVMVIVSIVLAKTTWGRYVHAIGSNAESARLSGVPVKGVLVSVYAASGLLAGFGGILLASRLNNGVPTAGEGYELQAIAACVIGGASLFGARGTAVGALIGALIVGMLNNGGSLLGIDPFWLQIAIGVLILAAVAVDQLPKWLPALTGRSGGREPDTAEPAKLAEATTGGGRDE</sequence>
<dbReference type="EMBL" id="CP157390">
    <property type="protein sequence ID" value="XBM50033.1"/>
    <property type="molecule type" value="Genomic_DNA"/>
</dbReference>
<evidence type="ECO:0000256" key="7">
    <source>
        <dbReference type="ARBA" id="ARBA00023136"/>
    </source>
</evidence>
<dbReference type="PANTHER" id="PTHR32196:SF21">
    <property type="entry name" value="ABC TRANSPORTER PERMEASE PROTEIN YPHD-RELATED"/>
    <property type="match status" value="1"/>
</dbReference>
<evidence type="ECO:0000256" key="5">
    <source>
        <dbReference type="ARBA" id="ARBA00022692"/>
    </source>
</evidence>
<keyword evidence="7 9" id="KW-0472">Membrane</keyword>
<dbReference type="RefSeq" id="WP_348789943.1">
    <property type="nucleotide sequence ID" value="NZ_CP157390.1"/>
</dbReference>
<comment type="subcellular location">
    <subcellularLocation>
        <location evidence="1">Cell membrane</location>
        <topology evidence="1">Multi-pass membrane protein</topology>
    </subcellularLocation>
</comment>
<evidence type="ECO:0000256" key="3">
    <source>
        <dbReference type="ARBA" id="ARBA00022475"/>
    </source>
</evidence>